<evidence type="ECO:0000256" key="6">
    <source>
        <dbReference type="ARBA" id="ARBA00023014"/>
    </source>
</evidence>
<dbReference type="PANTHER" id="PTHR11601">
    <property type="entry name" value="CYSTEINE DESULFURYLASE FAMILY MEMBER"/>
    <property type="match status" value="1"/>
</dbReference>
<dbReference type="InterPro" id="IPR015424">
    <property type="entry name" value="PyrdxlP-dep_Trfase"/>
</dbReference>
<dbReference type="InterPro" id="IPR015422">
    <property type="entry name" value="PyrdxlP-dep_Trfase_small"/>
</dbReference>
<dbReference type="PROSITE" id="PS00595">
    <property type="entry name" value="AA_TRANSFER_CLASS_5"/>
    <property type="match status" value="1"/>
</dbReference>
<evidence type="ECO:0000256" key="3">
    <source>
        <dbReference type="ARBA" id="ARBA00022723"/>
    </source>
</evidence>
<keyword evidence="6" id="KW-0411">Iron-sulfur</keyword>
<evidence type="ECO:0000256" key="1">
    <source>
        <dbReference type="ARBA" id="ARBA00001933"/>
    </source>
</evidence>
<keyword evidence="5" id="KW-0408">Iron</keyword>
<dbReference type="InterPro" id="IPR020578">
    <property type="entry name" value="Aminotrans_V_PyrdxlP_BS"/>
</dbReference>
<evidence type="ECO:0000256" key="4">
    <source>
        <dbReference type="ARBA" id="ARBA00022898"/>
    </source>
</evidence>
<dbReference type="Pfam" id="PF00266">
    <property type="entry name" value="Aminotran_5"/>
    <property type="match status" value="1"/>
</dbReference>
<organism evidence="9 10">
    <name type="scientific">Paenibacillus thermoaerophilus</name>
    <dbReference type="NCBI Taxonomy" id="1215385"/>
    <lineage>
        <taxon>Bacteria</taxon>
        <taxon>Bacillati</taxon>
        <taxon>Bacillota</taxon>
        <taxon>Bacilli</taxon>
        <taxon>Bacillales</taxon>
        <taxon>Paenibacillaceae</taxon>
        <taxon>Paenibacillus</taxon>
    </lineage>
</organism>
<comment type="caution">
    <text evidence="9">The sequence shown here is derived from an EMBL/GenBank/DDBJ whole genome shotgun (WGS) entry which is preliminary data.</text>
</comment>
<dbReference type="Gene3D" id="1.10.260.50">
    <property type="match status" value="1"/>
</dbReference>
<evidence type="ECO:0000259" key="8">
    <source>
        <dbReference type="Pfam" id="PF00266"/>
    </source>
</evidence>
<dbReference type="PANTHER" id="PTHR11601:SF50">
    <property type="entry name" value="CYSTEINE DESULFURASE ISCS 2-RELATED"/>
    <property type="match status" value="1"/>
</dbReference>
<dbReference type="Gene3D" id="3.90.1150.10">
    <property type="entry name" value="Aspartate Aminotransferase, domain 1"/>
    <property type="match status" value="1"/>
</dbReference>
<evidence type="ECO:0000256" key="7">
    <source>
        <dbReference type="RuleBase" id="RU004504"/>
    </source>
</evidence>
<evidence type="ECO:0000313" key="10">
    <source>
        <dbReference type="Proteomes" id="UP001596528"/>
    </source>
</evidence>
<accession>A0ABW2V1Y6</accession>
<comment type="similarity">
    <text evidence="2">Belongs to the class-V pyridoxal-phosphate-dependent aminotransferase family. NifS/IscS subfamily.</text>
</comment>
<dbReference type="Proteomes" id="UP001596528">
    <property type="component" value="Unassembled WGS sequence"/>
</dbReference>
<keyword evidence="10" id="KW-1185">Reference proteome</keyword>
<dbReference type="PIRSF" id="PIRSF005572">
    <property type="entry name" value="NifS"/>
    <property type="match status" value="1"/>
</dbReference>
<dbReference type="InterPro" id="IPR015421">
    <property type="entry name" value="PyrdxlP-dep_Trfase_major"/>
</dbReference>
<dbReference type="InterPro" id="IPR016454">
    <property type="entry name" value="Cysteine_dSase"/>
</dbReference>
<dbReference type="InterPro" id="IPR000192">
    <property type="entry name" value="Aminotrans_V_dom"/>
</dbReference>
<sequence>MDHCSTTPPREEVVRVYADVMKSYFGNPSSLHGLGAEAEKLVRKSREVVAKALGVDADEIVFTSGGTESNHLAILGAVRRYGNRGRHLVTSAVEHASVLEVFRRLEQEGWAVDYVPVDRTGVVDPADVERALRPDTVLVSIQHVNNELGSVQPIGDIAGLVAAAGKTLFHVDAVQSLGKLPIRPREARIDLMSFSAHKIRGPKGVGFLYKRRGLELTPLFVGGKQERGLRAGTENVPGIVAAAKAVRMAVEEQKAYAERVDRLRRRLRARLAKLPGVYPNGPDDDSRAAPHVVNVSVPGHRAEIIVHALEQERIYISTRSACSSGDKSPSHVLTAAGLPREAATNALRVGLGAEHTEQDVDKLVDSLARVLASGMAAEAEPAVEGVERT</sequence>
<keyword evidence="3" id="KW-0479">Metal-binding</keyword>
<reference evidence="10" key="1">
    <citation type="journal article" date="2019" name="Int. J. Syst. Evol. Microbiol.">
        <title>The Global Catalogue of Microorganisms (GCM) 10K type strain sequencing project: providing services to taxonomists for standard genome sequencing and annotation.</title>
        <authorList>
            <consortium name="The Broad Institute Genomics Platform"/>
            <consortium name="The Broad Institute Genome Sequencing Center for Infectious Disease"/>
            <person name="Wu L."/>
            <person name="Ma J."/>
        </authorList>
    </citation>
    <scope>NUCLEOTIDE SEQUENCE [LARGE SCALE GENOMIC DNA]</scope>
    <source>
        <strain evidence="10">JCM 18657</strain>
    </source>
</reference>
<evidence type="ECO:0000256" key="2">
    <source>
        <dbReference type="ARBA" id="ARBA00006490"/>
    </source>
</evidence>
<dbReference type="EMBL" id="JBHTGQ010000002">
    <property type="protein sequence ID" value="MFC7748637.1"/>
    <property type="molecule type" value="Genomic_DNA"/>
</dbReference>
<evidence type="ECO:0000313" key="9">
    <source>
        <dbReference type="EMBL" id="MFC7748637.1"/>
    </source>
</evidence>
<gene>
    <name evidence="9" type="ORF">ACFQWB_01585</name>
</gene>
<feature type="domain" description="Aminotransferase class V" evidence="8">
    <location>
        <begin position="2"/>
        <end position="363"/>
    </location>
</feature>
<proteinExistence type="inferred from homology"/>
<dbReference type="Gene3D" id="3.40.640.10">
    <property type="entry name" value="Type I PLP-dependent aspartate aminotransferase-like (Major domain)"/>
    <property type="match status" value="1"/>
</dbReference>
<dbReference type="RefSeq" id="WP_138787849.1">
    <property type="nucleotide sequence ID" value="NZ_JBHTGQ010000002.1"/>
</dbReference>
<evidence type="ECO:0000256" key="5">
    <source>
        <dbReference type="ARBA" id="ARBA00023004"/>
    </source>
</evidence>
<dbReference type="NCBIfam" id="NF002806">
    <property type="entry name" value="PRK02948.1"/>
    <property type="match status" value="1"/>
</dbReference>
<dbReference type="SUPFAM" id="SSF53383">
    <property type="entry name" value="PLP-dependent transferases"/>
    <property type="match status" value="1"/>
</dbReference>
<name>A0ABW2V1Y6_9BACL</name>
<keyword evidence="4" id="KW-0663">Pyridoxal phosphate</keyword>
<protein>
    <submittedName>
        <fullName evidence="9">Cysteine desulfurase family protein</fullName>
    </submittedName>
</protein>
<comment type="cofactor">
    <cofactor evidence="1 7">
        <name>pyridoxal 5'-phosphate</name>
        <dbReference type="ChEBI" id="CHEBI:597326"/>
    </cofactor>
</comment>